<keyword evidence="3 8" id="KW-0812">Transmembrane</keyword>
<evidence type="ECO:0000313" key="9">
    <source>
        <dbReference type="EMBL" id="MFD1720546.1"/>
    </source>
</evidence>
<evidence type="ECO:0000256" key="4">
    <source>
        <dbReference type="ARBA" id="ARBA00022746"/>
    </source>
</evidence>
<comment type="caution">
    <text evidence="9">The sequence shown here is derived from an EMBL/GenBank/DDBJ whole genome shotgun (WGS) entry which is preliminary data.</text>
</comment>
<accession>A0ABW4LAH9</accession>
<dbReference type="NCBIfam" id="TIGR03462">
    <property type="entry name" value="CarR_dom_SF"/>
    <property type="match status" value="1"/>
</dbReference>
<dbReference type="RefSeq" id="WP_377931963.1">
    <property type="nucleotide sequence ID" value="NZ_JBHUEA010000003.1"/>
</dbReference>
<evidence type="ECO:0000256" key="3">
    <source>
        <dbReference type="ARBA" id="ARBA00022692"/>
    </source>
</evidence>
<name>A0ABW4LAH9_9MICO</name>
<feature type="transmembrane region" description="Helical" evidence="8">
    <location>
        <begin position="79"/>
        <end position="97"/>
    </location>
</feature>
<keyword evidence="6 8" id="KW-0472">Membrane</keyword>
<evidence type="ECO:0000256" key="5">
    <source>
        <dbReference type="ARBA" id="ARBA00022989"/>
    </source>
</evidence>
<keyword evidence="7" id="KW-0413">Isomerase</keyword>
<keyword evidence="4" id="KW-0125">Carotenoid biosynthesis</keyword>
<gene>
    <name evidence="9" type="ORF">ACFSBI_03215</name>
</gene>
<evidence type="ECO:0000256" key="6">
    <source>
        <dbReference type="ARBA" id="ARBA00023136"/>
    </source>
</evidence>
<dbReference type="EMBL" id="JBHUEA010000003">
    <property type="protein sequence ID" value="MFD1720546.1"/>
    <property type="molecule type" value="Genomic_DNA"/>
</dbReference>
<keyword evidence="10" id="KW-1185">Reference proteome</keyword>
<reference evidence="10" key="1">
    <citation type="journal article" date="2019" name="Int. J. Syst. Evol. Microbiol.">
        <title>The Global Catalogue of Microorganisms (GCM) 10K type strain sequencing project: providing services to taxonomists for standard genome sequencing and annotation.</title>
        <authorList>
            <consortium name="The Broad Institute Genomics Platform"/>
            <consortium name="The Broad Institute Genome Sequencing Center for Infectious Disease"/>
            <person name="Wu L."/>
            <person name="Ma J."/>
        </authorList>
    </citation>
    <scope>NUCLEOTIDE SEQUENCE [LARGE SCALE GENOMIC DNA]</scope>
    <source>
        <strain evidence="10">CGMCC 1.12471</strain>
    </source>
</reference>
<comment type="pathway">
    <text evidence="2">Carotenoid biosynthesis.</text>
</comment>
<evidence type="ECO:0000256" key="2">
    <source>
        <dbReference type="ARBA" id="ARBA00004829"/>
    </source>
</evidence>
<comment type="subcellular location">
    <subcellularLocation>
        <location evidence="1">Membrane</location>
        <topology evidence="1">Multi-pass membrane protein</topology>
    </subcellularLocation>
</comment>
<organism evidence="9 10">
    <name type="scientific">Amnibacterium endophyticum</name>
    <dbReference type="NCBI Taxonomy" id="2109337"/>
    <lineage>
        <taxon>Bacteria</taxon>
        <taxon>Bacillati</taxon>
        <taxon>Actinomycetota</taxon>
        <taxon>Actinomycetes</taxon>
        <taxon>Micrococcales</taxon>
        <taxon>Microbacteriaceae</taxon>
        <taxon>Amnibacterium</taxon>
    </lineage>
</organism>
<evidence type="ECO:0000256" key="7">
    <source>
        <dbReference type="ARBA" id="ARBA00023235"/>
    </source>
</evidence>
<evidence type="ECO:0000256" key="8">
    <source>
        <dbReference type="SAM" id="Phobius"/>
    </source>
</evidence>
<dbReference type="Proteomes" id="UP001597347">
    <property type="component" value="Unassembled WGS sequence"/>
</dbReference>
<proteinExistence type="predicted"/>
<feature type="transmembrane region" description="Helical" evidence="8">
    <location>
        <begin position="35"/>
        <end position="59"/>
    </location>
</feature>
<dbReference type="InterPro" id="IPR017825">
    <property type="entry name" value="Lycopene_cyclase_dom"/>
</dbReference>
<sequence length="113" mass="11853">MTGLYLGALLVSIAGLVTLDLRLRLFLFAAPARAAVVLVAGVAGFLAWDAAGVGLGIFFEGPSTWLVGVDLAPDIPLEELFFLILLCLSAMHAFLLAQRLLGRGTVRSGGERA</sequence>
<protein>
    <submittedName>
        <fullName evidence="9">Lycopene cyclase domain-containing protein</fullName>
    </submittedName>
</protein>
<evidence type="ECO:0000256" key="1">
    <source>
        <dbReference type="ARBA" id="ARBA00004141"/>
    </source>
</evidence>
<keyword evidence="5 8" id="KW-1133">Transmembrane helix</keyword>
<feature type="transmembrane region" description="Helical" evidence="8">
    <location>
        <begin position="6"/>
        <end position="23"/>
    </location>
</feature>
<evidence type="ECO:0000313" key="10">
    <source>
        <dbReference type="Proteomes" id="UP001597347"/>
    </source>
</evidence>